<accession>A0A927D768</accession>
<protein>
    <recommendedName>
        <fullName evidence="6">Very short patch repair endonuclease</fullName>
        <ecNumber evidence="6">3.1.-.-</ecNumber>
    </recommendedName>
</protein>
<keyword evidence="8" id="KW-1185">Reference proteome</keyword>
<keyword evidence="1 6" id="KW-0540">Nuclease</keyword>
<dbReference type="SUPFAM" id="SSF52980">
    <property type="entry name" value="Restriction endonuclease-like"/>
    <property type="match status" value="1"/>
</dbReference>
<evidence type="ECO:0000256" key="4">
    <source>
        <dbReference type="ARBA" id="ARBA00022801"/>
    </source>
</evidence>
<name>A0A927D768_9RHOB</name>
<keyword evidence="3 6" id="KW-0227">DNA damage</keyword>
<evidence type="ECO:0000256" key="6">
    <source>
        <dbReference type="PIRNR" id="PIRNR018267"/>
    </source>
</evidence>
<reference evidence="7" key="1">
    <citation type="submission" date="2020-08" db="EMBL/GenBank/DDBJ databases">
        <title>Sulfitobacter aestuariivivens sp. nov., isolated from a tidal flat.</title>
        <authorList>
            <person name="Park S."/>
            <person name="Yoon J.-H."/>
        </authorList>
    </citation>
    <scope>NUCLEOTIDE SEQUENCE</scope>
    <source>
        <strain evidence="7">TSTF-M16</strain>
    </source>
</reference>
<dbReference type="EMBL" id="JACTAG010000004">
    <property type="protein sequence ID" value="MBD3666184.1"/>
    <property type="molecule type" value="Genomic_DNA"/>
</dbReference>
<sequence>MTRSEMMGNIGPHNTKPEMMVRRGLHKLGYRYRLHNRKMKGKPDLVFPKFGAVVFVHGCFWHAHQGCRYFQLPKTNAEFWEEKLAGNIERDEKVIAELLNSGWRVLTIWECMTRSLTAETLAEMTADWLRSDSNSGQIPDDEHKVD</sequence>
<evidence type="ECO:0000313" key="8">
    <source>
        <dbReference type="Proteomes" id="UP000635142"/>
    </source>
</evidence>
<dbReference type="Proteomes" id="UP000635142">
    <property type="component" value="Unassembled WGS sequence"/>
</dbReference>
<organism evidence="7 8">
    <name type="scientific">Sulfitobacter aestuariivivens</name>
    <dbReference type="NCBI Taxonomy" id="2766981"/>
    <lineage>
        <taxon>Bacteria</taxon>
        <taxon>Pseudomonadati</taxon>
        <taxon>Pseudomonadota</taxon>
        <taxon>Alphaproteobacteria</taxon>
        <taxon>Rhodobacterales</taxon>
        <taxon>Roseobacteraceae</taxon>
        <taxon>Sulfitobacter</taxon>
    </lineage>
</organism>
<dbReference type="EC" id="3.1.-.-" evidence="6"/>
<comment type="similarity">
    <text evidence="6">Belongs to the vsr family.</text>
</comment>
<evidence type="ECO:0000313" key="7">
    <source>
        <dbReference type="EMBL" id="MBD3666184.1"/>
    </source>
</evidence>
<dbReference type="PIRSF" id="PIRSF018267">
    <property type="entry name" value="VSR_endonuc"/>
    <property type="match status" value="1"/>
</dbReference>
<dbReference type="GO" id="GO:0004519">
    <property type="term" value="F:endonuclease activity"/>
    <property type="evidence" value="ECO:0007669"/>
    <property type="project" value="UniProtKB-KW"/>
</dbReference>
<comment type="function">
    <text evidence="6">May nick specific sequences that contain T:G mispairs resulting from m5C-deamination.</text>
</comment>
<dbReference type="Gene3D" id="3.40.960.10">
    <property type="entry name" value="VSR Endonuclease"/>
    <property type="match status" value="1"/>
</dbReference>
<dbReference type="GO" id="GO:0016787">
    <property type="term" value="F:hydrolase activity"/>
    <property type="evidence" value="ECO:0007669"/>
    <property type="project" value="UniProtKB-KW"/>
</dbReference>
<dbReference type="CDD" id="cd00221">
    <property type="entry name" value="Vsr"/>
    <property type="match status" value="1"/>
</dbReference>
<dbReference type="InterPro" id="IPR011335">
    <property type="entry name" value="Restrct_endonuc-II-like"/>
</dbReference>
<dbReference type="Pfam" id="PF03852">
    <property type="entry name" value="Vsr"/>
    <property type="match status" value="1"/>
</dbReference>
<dbReference type="InterPro" id="IPR004603">
    <property type="entry name" value="DNA_mismatch_endonuc_vsr"/>
</dbReference>
<dbReference type="NCBIfam" id="TIGR00632">
    <property type="entry name" value="vsr"/>
    <property type="match status" value="1"/>
</dbReference>
<keyword evidence="5 6" id="KW-0234">DNA repair</keyword>
<evidence type="ECO:0000256" key="5">
    <source>
        <dbReference type="ARBA" id="ARBA00023204"/>
    </source>
</evidence>
<evidence type="ECO:0000256" key="2">
    <source>
        <dbReference type="ARBA" id="ARBA00022759"/>
    </source>
</evidence>
<proteinExistence type="inferred from homology"/>
<comment type="caution">
    <text evidence="7">The sequence shown here is derived from an EMBL/GenBank/DDBJ whole genome shotgun (WGS) entry which is preliminary data.</text>
</comment>
<evidence type="ECO:0000256" key="1">
    <source>
        <dbReference type="ARBA" id="ARBA00022722"/>
    </source>
</evidence>
<evidence type="ECO:0000256" key="3">
    <source>
        <dbReference type="ARBA" id="ARBA00022763"/>
    </source>
</evidence>
<gene>
    <name evidence="7" type="primary">vsr</name>
    <name evidence="7" type="ORF">H9Q16_19775</name>
</gene>
<dbReference type="RefSeq" id="WP_191077214.1">
    <property type="nucleotide sequence ID" value="NZ_JACTAG010000004.1"/>
</dbReference>
<dbReference type="AlphaFoldDB" id="A0A927D768"/>
<keyword evidence="2 6" id="KW-0255">Endonuclease</keyword>
<keyword evidence="4 6" id="KW-0378">Hydrolase</keyword>
<dbReference type="GO" id="GO:0006298">
    <property type="term" value="P:mismatch repair"/>
    <property type="evidence" value="ECO:0007669"/>
    <property type="project" value="UniProtKB-UniRule"/>
</dbReference>